<dbReference type="RefSeq" id="WP_120070597.1">
    <property type="nucleotide sequence ID" value="NZ_CP045612.1"/>
</dbReference>
<dbReference type="EMBL" id="WDCP01000007">
    <property type="protein sequence ID" value="KAB6340808.1"/>
    <property type="molecule type" value="Genomic_DNA"/>
</dbReference>
<organism evidence="1 2">
    <name type="scientific">Bacteroides xylanisolvens</name>
    <dbReference type="NCBI Taxonomy" id="371601"/>
    <lineage>
        <taxon>Bacteria</taxon>
        <taxon>Pseudomonadati</taxon>
        <taxon>Bacteroidota</taxon>
        <taxon>Bacteroidia</taxon>
        <taxon>Bacteroidales</taxon>
        <taxon>Bacteroidaceae</taxon>
        <taxon>Bacteroides</taxon>
    </lineage>
</organism>
<name>A0A7J5QF37_9BACE</name>
<evidence type="ECO:0000313" key="1">
    <source>
        <dbReference type="EMBL" id="KAB6340808.1"/>
    </source>
</evidence>
<protein>
    <recommendedName>
        <fullName evidence="3">Immunity protein 19</fullName>
    </recommendedName>
</protein>
<dbReference type="AlphaFoldDB" id="A0A7J5QF37"/>
<accession>A0A7J5QF37</accession>
<sequence length="232" mass="27092">MKIILEKEYSFANAFFWDVILHHHIQAVDEEKEANFDEIWNEELAPASLDRKECVEYWKKLSQSELETSDNEGEIENPNTLLLPVNKDITLKIEFHPCYTYYFLNNILIGEICGHFHLKYITYPELLQIAKQKYGDILFHLLLPLSAIREQEKEAAFDEITQRLKQIPIFQEQPDYISKCLLSGLLILNSDIQEIPEIGTICTSNHSYRNALVYDDDVKLEIKDLNALLSKL</sequence>
<reference evidence="1 2" key="1">
    <citation type="journal article" date="2019" name="Nat. Med.">
        <title>A library of human gut bacterial isolates paired with longitudinal multiomics data enables mechanistic microbiome research.</title>
        <authorList>
            <person name="Poyet M."/>
            <person name="Groussin M."/>
            <person name="Gibbons S.M."/>
            <person name="Avila-Pacheco J."/>
            <person name="Jiang X."/>
            <person name="Kearney S.M."/>
            <person name="Perrotta A.R."/>
            <person name="Berdy B."/>
            <person name="Zhao S."/>
            <person name="Lieberman T.D."/>
            <person name="Swanson P.K."/>
            <person name="Smith M."/>
            <person name="Roesemann S."/>
            <person name="Alexander J.E."/>
            <person name="Rich S.A."/>
            <person name="Livny J."/>
            <person name="Vlamakis H."/>
            <person name="Clish C."/>
            <person name="Bullock K."/>
            <person name="Deik A."/>
            <person name="Scott J."/>
            <person name="Pierce K.A."/>
            <person name="Xavier R.J."/>
            <person name="Alm E.J."/>
        </authorList>
    </citation>
    <scope>NUCLEOTIDE SEQUENCE [LARGE SCALE GENOMIC DNA]</scope>
    <source>
        <strain evidence="1 2">BIOML-A16</strain>
    </source>
</reference>
<evidence type="ECO:0000313" key="2">
    <source>
        <dbReference type="Proteomes" id="UP000438288"/>
    </source>
</evidence>
<comment type="caution">
    <text evidence="1">The sequence shown here is derived from an EMBL/GenBank/DDBJ whole genome shotgun (WGS) entry which is preliminary data.</text>
</comment>
<evidence type="ECO:0008006" key="3">
    <source>
        <dbReference type="Google" id="ProtNLM"/>
    </source>
</evidence>
<dbReference type="InterPro" id="IPR029086">
    <property type="entry name" value="Imm19"/>
</dbReference>
<dbReference type="Pfam" id="PF15563">
    <property type="entry name" value="Imm19"/>
    <property type="match status" value="1"/>
</dbReference>
<proteinExistence type="predicted"/>
<gene>
    <name evidence="1" type="ORF">GAZ43_05685</name>
</gene>
<dbReference type="Proteomes" id="UP000438288">
    <property type="component" value="Unassembled WGS sequence"/>
</dbReference>